<evidence type="ECO:0000256" key="1">
    <source>
        <dbReference type="SAM" id="MobiDB-lite"/>
    </source>
</evidence>
<dbReference type="RefSeq" id="WP_159173334.1">
    <property type="nucleotide sequence ID" value="NZ_LR732312.1"/>
</dbReference>
<evidence type="ECO:0000256" key="2">
    <source>
        <dbReference type="SAM" id="Phobius"/>
    </source>
</evidence>
<dbReference type="EMBL" id="CABWKQ010000019">
    <property type="protein sequence ID" value="VWX35613.1"/>
    <property type="molecule type" value="Genomic_DNA"/>
</dbReference>
<dbReference type="Pfam" id="PF11772">
    <property type="entry name" value="EpuA"/>
    <property type="match status" value="1"/>
</dbReference>
<keyword evidence="2" id="KW-1133">Transmembrane helix</keyword>
<dbReference type="Proteomes" id="UP000439752">
    <property type="component" value="Unassembled WGS sequence"/>
</dbReference>
<evidence type="ECO:0000313" key="4">
    <source>
        <dbReference type="Proteomes" id="UP000439752"/>
    </source>
</evidence>
<feature type="compositionally biased region" description="Basic and acidic residues" evidence="1">
    <location>
        <begin position="21"/>
        <end position="39"/>
    </location>
</feature>
<accession>A0A653I9N3</accession>
<proteinExistence type="predicted"/>
<keyword evidence="4" id="KW-1185">Reference proteome</keyword>
<feature type="transmembrane region" description="Helical" evidence="2">
    <location>
        <begin position="49"/>
        <end position="75"/>
    </location>
</feature>
<organism evidence="3 4">
    <name type="scientific">Exiguobacterium oxidotolerans</name>
    <dbReference type="NCBI Taxonomy" id="223958"/>
    <lineage>
        <taxon>Bacteria</taxon>
        <taxon>Bacillati</taxon>
        <taxon>Bacillota</taxon>
        <taxon>Bacilli</taxon>
        <taxon>Bacillales</taxon>
        <taxon>Bacillales Family XII. Incertae Sedis</taxon>
        <taxon>Exiguobacterium</taxon>
    </lineage>
</organism>
<feature type="compositionally biased region" description="Polar residues" evidence="1">
    <location>
        <begin position="1"/>
        <end position="11"/>
    </location>
</feature>
<keyword evidence="2" id="KW-0472">Membrane</keyword>
<sequence length="99" mass="11413">MVQNQAGTGQPTRERLKRHQKEPNQEHQENPEQKQRKRLREYSSRRVPILVRLLIVLVLVAIALIVGAMVGYATFGGGEAMDVLKLDTWTRITDFWMKA</sequence>
<dbReference type="InterPro" id="IPR024596">
    <property type="entry name" value="RNApol_su_b/EpuA"/>
</dbReference>
<reference evidence="3 4" key="1">
    <citation type="submission" date="2019-10" db="EMBL/GenBank/DDBJ databases">
        <authorList>
            <person name="Karimi E."/>
        </authorList>
    </citation>
    <scope>NUCLEOTIDE SEQUENCE [LARGE SCALE GENOMIC DNA]</scope>
    <source>
        <strain evidence="3">Exiguobacterium sp. 9Y</strain>
    </source>
</reference>
<dbReference type="AlphaFoldDB" id="A0A653I9N3"/>
<keyword evidence="2" id="KW-0812">Transmembrane</keyword>
<feature type="region of interest" description="Disordered" evidence="1">
    <location>
        <begin position="1"/>
        <end position="39"/>
    </location>
</feature>
<name>A0A653I9N3_9BACL</name>
<gene>
    <name evidence="3" type="ORF">EXIGUO9Y_260055</name>
</gene>
<evidence type="ECO:0008006" key="5">
    <source>
        <dbReference type="Google" id="ProtNLM"/>
    </source>
</evidence>
<protein>
    <recommendedName>
        <fullName evidence="5">DNA-directed RNA polymerase subunit beta</fullName>
    </recommendedName>
</protein>
<evidence type="ECO:0000313" key="3">
    <source>
        <dbReference type="EMBL" id="VWX35613.1"/>
    </source>
</evidence>